<reference evidence="1 2" key="1">
    <citation type="submission" date="2018-03" db="EMBL/GenBank/DDBJ databases">
        <title>Genomic Encyclopedia of Archaeal and Bacterial Type Strains, Phase II (KMG-II): from individual species to whole genera.</title>
        <authorList>
            <person name="Goeker M."/>
        </authorList>
    </citation>
    <scope>NUCLEOTIDE SEQUENCE [LARGE SCALE GENOMIC DNA]</scope>
    <source>
        <strain evidence="1 2">DSM 19711</strain>
    </source>
</reference>
<keyword evidence="2" id="KW-1185">Reference proteome</keyword>
<evidence type="ECO:0008006" key="3">
    <source>
        <dbReference type="Google" id="ProtNLM"/>
    </source>
</evidence>
<dbReference type="EMBL" id="PVZF01000012">
    <property type="protein sequence ID" value="PRY11767.1"/>
    <property type="molecule type" value="Genomic_DNA"/>
</dbReference>
<accession>A0A2T0QZ20</accession>
<organism evidence="1 2">
    <name type="scientific">Kineococcus rhizosphaerae</name>
    <dbReference type="NCBI Taxonomy" id="559628"/>
    <lineage>
        <taxon>Bacteria</taxon>
        <taxon>Bacillati</taxon>
        <taxon>Actinomycetota</taxon>
        <taxon>Actinomycetes</taxon>
        <taxon>Kineosporiales</taxon>
        <taxon>Kineosporiaceae</taxon>
        <taxon>Kineococcus</taxon>
    </lineage>
</organism>
<protein>
    <recommendedName>
        <fullName evidence="3">ATP/GTP-binding protein</fullName>
    </recommendedName>
</protein>
<name>A0A2T0QZ20_9ACTN</name>
<evidence type="ECO:0000313" key="1">
    <source>
        <dbReference type="EMBL" id="PRY11767.1"/>
    </source>
</evidence>
<evidence type="ECO:0000313" key="2">
    <source>
        <dbReference type="Proteomes" id="UP000238083"/>
    </source>
</evidence>
<sequence>MSGPDGDWVVRELRGTTSTKTYTCPGCRTGIPPGTPHLVVWPARGTFSPGDGATERRHWHRSCFQLRGQRR</sequence>
<comment type="caution">
    <text evidence="1">The sequence shown here is derived from an EMBL/GenBank/DDBJ whole genome shotgun (WGS) entry which is preliminary data.</text>
</comment>
<gene>
    <name evidence="1" type="ORF">CLV37_11266</name>
</gene>
<proteinExistence type="predicted"/>
<dbReference type="Proteomes" id="UP000238083">
    <property type="component" value="Unassembled WGS sequence"/>
</dbReference>
<dbReference type="AlphaFoldDB" id="A0A2T0QZ20"/>